<name>A0A087U0H1_STEMI</name>
<dbReference type="GO" id="GO:0045277">
    <property type="term" value="C:respiratory chain complex IV"/>
    <property type="evidence" value="ECO:0007669"/>
    <property type="project" value="InterPro"/>
</dbReference>
<dbReference type="GO" id="GO:0006123">
    <property type="term" value="P:mitochondrial electron transport, cytochrome c to oxygen"/>
    <property type="evidence" value="ECO:0007669"/>
    <property type="project" value="InterPro"/>
</dbReference>
<dbReference type="Gene3D" id="4.10.49.10">
    <property type="entry name" value="Cytochrome c oxidase subunit VIIc"/>
    <property type="match status" value="1"/>
</dbReference>
<evidence type="ECO:0000256" key="6">
    <source>
        <dbReference type="ARBA" id="ARBA00022792"/>
    </source>
</evidence>
<dbReference type="SUPFAM" id="SSF81427">
    <property type="entry name" value="Mitochondrial cytochrome c oxidase subunit VIIc (aka VIIIa)"/>
    <property type="match status" value="1"/>
</dbReference>
<evidence type="ECO:0000256" key="1">
    <source>
        <dbReference type="ARBA" id="ARBA00004434"/>
    </source>
</evidence>
<evidence type="ECO:0000256" key="5">
    <source>
        <dbReference type="ARBA" id="ARBA00022692"/>
    </source>
</evidence>
<evidence type="ECO:0000256" key="2">
    <source>
        <dbReference type="ARBA" id="ARBA00004673"/>
    </source>
</evidence>
<dbReference type="AlphaFoldDB" id="A0A087U0H1"/>
<evidence type="ECO:0000256" key="9">
    <source>
        <dbReference type="ARBA" id="ARBA00023128"/>
    </source>
</evidence>
<keyword evidence="7" id="KW-0809">Transit peptide</keyword>
<evidence type="ECO:0000256" key="8">
    <source>
        <dbReference type="ARBA" id="ARBA00022989"/>
    </source>
</evidence>
<feature type="non-terminal residue" evidence="13">
    <location>
        <position position="71"/>
    </location>
</feature>
<evidence type="ECO:0000256" key="7">
    <source>
        <dbReference type="ARBA" id="ARBA00022946"/>
    </source>
</evidence>
<evidence type="ECO:0000313" key="14">
    <source>
        <dbReference type="Proteomes" id="UP000054359"/>
    </source>
</evidence>
<evidence type="ECO:0000256" key="10">
    <source>
        <dbReference type="ARBA" id="ARBA00023136"/>
    </source>
</evidence>
<accession>A0A087U0H1</accession>
<dbReference type="OMA" id="SIENKWR"/>
<evidence type="ECO:0000256" key="4">
    <source>
        <dbReference type="ARBA" id="ARBA00017004"/>
    </source>
</evidence>
<sequence length="71" mass="8077">MLPVKAFLGATRKFTTSALRRSGDHGHHSSHIGSNLPFDITNRYKLSLYFMLFFGSGFSLPFILVRHHLTK</sequence>
<dbReference type="PANTHER" id="PTHR13313:SF0">
    <property type="entry name" value="CYTOCHROME C OXIDASE SUBUNIT 7C, MITOCHONDRIAL"/>
    <property type="match status" value="1"/>
</dbReference>
<evidence type="ECO:0000256" key="12">
    <source>
        <dbReference type="SAM" id="Phobius"/>
    </source>
</evidence>
<evidence type="ECO:0000313" key="13">
    <source>
        <dbReference type="EMBL" id="KFM70860.1"/>
    </source>
</evidence>
<comment type="pathway">
    <text evidence="2">Energy metabolism; oxidative phosphorylation.</text>
</comment>
<keyword evidence="5 12" id="KW-0812">Transmembrane</keyword>
<dbReference type="Pfam" id="PF02935">
    <property type="entry name" value="COX7C"/>
    <property type="match status" value="1"/>
</dbReference>
<protein>
    <recommendedName>
        <fullName evidence="4">Cytochrome c oxidase subunit 7C, mitochondrial</fullName>
    </recommendedName>
    <alternativeName>
        <fullName evidence="11">Cytochrome c oxidase polypeptide VIIc</fullName>
    </alternativeName>
</protein>
<dbReference type="InterPro" id="IPR036636">
    <property type="entry name" value="COX7C/Cox8_sf"/>
</dbReference>
<dbReference type="Proteomes" id="UP000054359">
    <property type="component" value="Unassembled WGS sequence"/>
</dbReference>
<evidence type="ECO:0000256" key="3">
    <source>
        <dbReference type="ARBA" id="ARBA00010514"/>
    </source>
</evidence>
<organism evidence="13 14">
    <name type="scientific">Stegodyphus mimosarum</name>
    <name type="common">African social velvet spider</name>
    <dbReference type="NCBI Taxonomy" id="407821"/>
    <lineage>
        <taxon>Eukaryota</taxon>
        <taxon>Metazoa</taxon>
        <taxon>Ecdysozoa</taxon>
        <taxon>Arthropoda</taxon>
        <taxon>Chelicerata</taxon>
        <taxon>Arachnida</taxon>
        <taxon>Araneae</taxon>
        <taxon>Araneomorphae</taxon>
        <taxon>Entelegynae</taxon>
        <taxon>Eresoidea</taxon>
        <taxon>Eresidae</taxon>
        <taxon>Stegodyphus</taxon>
    </lineage>
</organism>
<dbReference type="OrthoDB" id="6433059at2759"/>
<keyword evidence="10 12" id="KW-0472">Membrane</keyword>
<proteinExistence type="inferred from homology"/>
<keyword evidence="6" id="KW-0999">Mitochondrion inner membrane</keyword>
<comment type="subcellular location">
    <subcellularLocation>
        <location evidence="1">Mitochondrion inner membrane</location>
        <topology evidence="1">Single-pass membrane protein</topology>
    </subcellularLocation>
</comment>
<dbReference type="PANTHER" id="PTHR13313">
    <property type="entry name" value="CYTOCHROME C OXIDASE SUBUNIT VIIC"/>
    <property type="match status" value="1"/>
</dbReference>
<dbReference type="STRING" id="407821.A0A087U0H1"/>
<dbReference type="InterPro" id="IPR004202">
    <property type="entry name" value="COX7C/Cox8"/>
</dbReference>
<dbReference type="FunFam" id="4.10.49.10:FF:000001">
    <property type="entry name" value="Cytochrome c oxidase subunit 7C"/>
    <property type="match status" value="1"/>
</dbReference>
<comment type="similarity">
    <text evidence="3">Belongs to the cytochrome c oxidase VIIc family.</text>
</comment>
<gene>
    <name evidence="13" type="ORF">X975_22857</name>
</gene>
<keyword evidence="9" id="KW-0496">Mitochondrion</keyword>
<keyword evidence="8 12" id="KW-1133">Transmembrane helix</keyword>
<dbReference type="UniPathway" id="UPA00705"/>
<keyword evidence="14" id="KW-1185">Reference proteome</keyword>
<feature type="transmembrane region" description="Helical" evidence="12">
    <location>
        <begin position="46"/>
        <end position="65"/>
    </location>
</feature>
<evidence type="ECO:0000256" key="11">
    <source>
        <dbReference type="ARBA" id="ARBA00031140"/>
    </source>
</evidence>
<dbReference type="EMBL" id="KK117580">
    <property type="protein sequence ID" value="KFM70860.1"/>
    <property type="molecule type" value="Genomic_DNA"/>
</dbReference>
<dbReference type="GO" id="GO:0005743">
    <property type="term" value="C:mitochondrial inner membrane"/>
    <property type="evidence" value="ECO:0007669"/>
    <property type="project" value="UniProtKB-SubCell"/>
</dbReference>
<reference evidence="13 14" key="1">
    <citation type="submission" date="2013-11" db="EMBL/GenBank/DDBJ databases">
        <title>Genome sequencing of Stegodyphus mimosarum.</title>
        <authorList>
            <person name="Bechsgaard J."/>
        </authorList>
    </citation>
    <scope>NUCLEOTIDE SEQUENCE [LARGE SCALE GENOMIC DNA]</scope>
</reference>